<evidence type="ECO:0000313" key="12">
    <source>
        <dbReference type="EMBL" id="ODV70008.1"/>
    </source>
</evidence>
<feature type="transmembrane region" description="Helical" evidence="9">
    <location>
        <begin position="1201"/>
        <end position="1219"/>
    </location>
</feature>
<evidence type="ECO:0000313" key="13">
    <source>
        <dbReference type="Proteomes" id="UP000095085"/>
    </source>
</evidence>
<feature type="transmembrane region" description="Helical" evidence="9">
    <location>
        <begin position="516"/>
        <end position="539"/>
    </location>
</feature>
<evidence type="ECO:0000256" key="1">
    <source>
        <dbReference type="ARBA" id="ARBA00004128"/>
    </source>
</evidence>
<dbReference type="PROSITE" id="PS50929">
    <property type="entry name" value="ABC_TM1F"/>
    <property type="match status" value="2"/>
</dbReference>
<keyword evidence="7 9" id="KW-1133">Transmembrane helix</keyword>
<dbReference type="InterPro" id="IPR027417">
    <property type="entry name" value="P-loop_NTPase"/>
</dbReference>
<dbReference type="InterPro" id="IPR044726">
    <property type="entry name" value="ABCC_6TM_D2"/>
</dbReference>
<feature type="transmembrane region" description="Helical" evidence="9">
    <location>
        <begin position="1097"/>
        <end position="1125"/>
    </location>
</feature>
<evidence type="ECO:0000256" key="3">
    <source>
        <dbReference type="ARBA" id="ARBA00022692"/>
    </source>
</evidence>
<feature type="domain" description="ABC transporter" evidence="10">
    <location>
        <begin position="613"/>
        <end position="847"/>
    </location>
</feature>
<feature type="transmembrane region" description="Helical" evidence="9">
    <location>
        <begin position="53"/>
        <end position="71"/>
    </location>
</feature>
<feature type="transmembrane region" description="Helical" evidence="9">
    <location>
        <begin position="116"/>
        <end position="133"/>
    </location>
</feature>
<dbReference type="InterPro" id="IPR017871">
    <property type="entry name" value="ABC_transporter-like_CS"/>
</dbReference>
<sequence>MSAATGSFYSMVNPDTPNLIVNLEDNPLIPWYYPLYDYTSNCINPRFFDNITMLFNIAIGVFASYQLFKSYNSQLSLGNPFESRSCGVKHFLKIECITLQIFIHFIQLLSDNGSRYSASNLVVLLIILPLHIIEPTRSIHQLASLLFYWLGNCIIVMIPLIQDIFSNHPILNKSKSVWFFTSEIVLCLNTYLIFLLQTRFWKPSKELVEYYLLNDADLRSIRNILSHWTFTWVQSFITEIYLKDSASIEELPRAPGDTKCEVTLKRLENHWSLQLPRRRPLLLIALLSSFNYLIVSATSYDLIDTLLSLLQPLILQRLILYFSQYKKEQKPIIIAYFLAVLMLIVAFTRTIVSNQSISFQRRSDFIIQSSLMGMIYKKIINLNYAKKTKKTGDILNHASMDVALARSCIESIQKFIEAMIKLILCVLPLYKFLGPAIWGVLLAALITIPLAIFTEMSLLPAFNQLLKYRDQRTSIMNDILLSIKGIKLYAREEPMLNKLNEIRLNKELKETKKIGLINSFVTFVWGLIPFFMMVSGLVISVHMYDQELSAHVIFPTLSVLASISNTICDLPRLISYGIQARKSFDRLASFFLMDEFNDTVIRNKPSSEAHVCINITNSQFSWTKPEYSDVIDNSNVALSVDEFNVNHGETVCLVGKFGSGKTTLLRSLLGEMYLVNNTKSVIEVRGSIAYCPQNPCIIHNTIRENILFGLEYDAKVFWEVIELCQLHDDLNSFPYNDKTVVSEGESLSGGQKSRISLARAIYSRSDIYLFDDILASIDLRIGKLILENILGENGILRNKTVLFVTNSISVIEKSTKVVFLRKGKIIGEEKYQDFGNAKDAAVTKMIKELNDQATLVQPISSVSESNASSNTVSNELIRSSQASISESSLGSIYSSELEDYDVNHIHQEDDDTEEEEEDLLYLEHQLTRETSGRLSFISRDYTHSGTSIQSRTLKKIPTLEETIKGKFKSTFLIEFLRACHLGNIVIYLSLIFLMNYSLTFFPDEKKYDRYIFIYFELGILKYLIEMVASYFLWTFCITGGLFTFHDKLIRSIIYSPLEFFQNNSNGRIMNRFTNDLRTLDMYFPINLSDFVVSSLNILAIFVVLIINIPMMLIFVLIMLFVYLLIRLYLSPTIRELQRLQSAMISPVLSHIQETIQGLETLRAYNQINRYDTKNTNTLNNLLGVEQALSSTNRWLAVRLELISNLITFLIVVFLIHSLGSSKQINPEILGLLVTYSLTLSTTLDSTIKISTDLQAEMISLERIMEYINLETEDPLKHELVPYKDWPREGSIKFVNFTLKYANSIKPVLKNINCEITPGTKVSLVGKTGAGKSTFTLAIFRLLNPMGGKIEIDGINIAKIGLYELRHKLSIVPQGSQTIIGSVRDKLDPCKQFNDDQLWKVLELVKLKNHVQRLGSLDVQFDESGNNFSLGQKNLLSLARSLLVPSKILVLDEATSSLDLNTVRIIRDVIKNEFQNSTIITIAHRLDTIMDSDKVLLLENGEVVEFDLPLILLKDANSKFFNFCAEGLID</sequence>
<comment type="subcellular location">
    <subcellularLocation>
        <location evidence="1">Vacuole membrane</location>
        <topology evidence="1">Multi-pass membrane protein</topology>
    </subcellularLocation>
</comment>
<evidence type="ECO:0000256" key="5">
    <source>
        <dbReference type="ARBA" id="ARBA00022741"/>
    </source>
</evidence>
<evidence type="ECO:0000256" key="2">
    <source>
        <dbReference type="ARBA" id="ARBA00022448"/>
    </source>
</evidence>
<dbReference type="EMBL" id="KV454538">
    <property type="protein sequence ID" value="ODV70008.1"/>
    <property type="molecule type" value="Genomic_DNA"/>
</dbReference>
<evidence type="ECO:0008006" key="14">
    <source>
        <dbReference type="Google" id="ProtNLM"/>
    </source>
</evidence>
<evidence type="ECO:0000259" key="10">
    <source>
        <dbReference type="PROSITE" id="PS50893"/>
    </source>
</evidence>
<keyword evidence="5" id="KW-0547">Nucleotide-binding</keyword>
<dbReference type="PANTHER" id="PTHR24223">
    <property type="entry name" value="ATP-BINDING CASSETTE SUB-FAMILY C"/>
    <property type="match status" value="1"/>
</dbReference>
<dbReference type="Gene3D" id="1.20.1560.10">
    <property type="entry name" value="ABC transporter type 1, transmembrane domain"/>
    <property type="match status" value="2"/>
</dbReference>
<feature type="transmembrane region" description="Helical" evidence="9">
    <location>
        <begin position="439"/>
        <end position="462"/>
    </location>
</feature>
<dbReference type="Pfam" id="PF00005">
    <property type="entry name" value="ABC_tran"/>
    <property type="match status" value="2"/>
</dbReference>
<feature type="domain" description="ABC transmembrane type-1" evidence="11">
    <location>
        <begin position="981"/>
        <end position="1255"/>
    </location>
</feature>
<dbReference type="Proteomes" id="UP000095085">
    <property type="component" value="Unassembled WGS sequence"/>
</dbReference>
<feature type="domain" description="ABC transmembrane type-1" evidence="11">
    <location>
        <begin position="302"/>
        <end position="579"/>
    </location>
</feature>
<feature type="transmembrane region" description="Helical" evidence="9">
    <location>
        <begin position="281"/>
        <end position="303"/>
    </location>
</feature>
<organism evidence="12 13">
    <name type="scientific">Hyphopichia burtonii NRRL Y-1933</name>
    <dbReference type="NCBI Taxonomy" id="984485"/>
    <lineage>
        <taxon>Eukaryota</taxon>
        <taxon>Fungi</taxon>
        <taxon>Dikarya</taxon>
        <taxon>Ascomycota</taxon>
        <taxon>Saccharomycotina</taxon>
        <taxon>Pichiomycetes</taxon>
        <taxon>Debaryomycetaceae</taxon>
        <taxon>Hyphopichia</taxon>
    </lineage>
</organism>
<dbReference type="InterPro" id="IPR044746">
    <property type="entry name" value="ABCC_6TM_D1"/>
</dbReference>
<dbReference type="PROSITE" id="PS50893">
    <property type="entry name" value="ABC_TRANSPORTER_2"/>
    <property type="match status" value="2"/>
</dbReference>
<dbReference type="InterPro" id="IPR050173">
    <property type="entry name" value="ABC_transporter_C-like"/>
</dbReference>
<keyword evidence="8 9" id="KW-0472">Membrane</keyword>
<protein>
    <recommendedName>
        <fullName evidence="14">P-loop containing nucleoside triphosphate hydrolase protein</fullName>
    </recommendedName>
</protein>
<evidence type="ECO:0000256" key="8">
    <source>
        <dbReference type="ARBA" id="ARBA00023136"/>
    </source>
</evidence>
<dbReference type="Pfam" id="PF00664">
    <property type="entry name" value="ABC_membrane"/>
    <property type="match status" value="2"/>
</dbReference>
<dbReference type="OrthoDB" id="6500128at2759"/>
<dbReference type="FunFam" id="3.40.50.300:FF:000163">
    <property type="entry name" value="Multidrug resistance-associated protein member 4"/>
    <property type="match status" value="1"/>
</dbReference>
<dbReference type="SMART" id="SM00382">
    <property type="entry name" value="AAA"/>
    <property type="match status" value="2"/>
</dbReference>
<evidence type="ECO:0000256" key="6">
    <source>
        <dbReference type="ARBA" id="ARBA00022840"/>
    </source>
</evidence>
<keyword evidence="2" id="KW-0813">Transport</keyword>
<evidence type="ECO:0000256" key="7">
    <source>
        <dbReference type="ARBA" id="ARBA00022989"/>
    </source>
</evidence>
<accession>A0A1E4RRY4</accession>
<evidence type="ECO:0000256" key="4">
    <source>
        <dbReference type="ARBA" id="ARBA00022737"/>
    </source>
</evidence>
<evidence type="ECO:0000259" key="11">
    <source>
        <dbReference type="PROSITE" id="PS50929"/>
    </source>
</evidence>
<evidence type="ECO:0000256" key="9">
    <source>
        <dbReference type="SAM" id="Phobius"/>
    </source>
</evidence>
<dbReference type="InterPro" id="IPR003593">
    <property type="entry name" value="AAA+_ATPase"/>
</dbReference>
<dbReference type="CDD" id="cd18580">
    <property type="entry name" value="ABC_6TM_ABCC_D2"/>
    <property type="match status" value="1"/>
</dbReference>
<name>A0A1E4RRY4_9ASCO</name>
<feature type="domain" description="ABC transporter" evidence="10">
    <location>
        <begin position="1291"/>
        <end position="1524"/>
    </location>
</feature>
<feature type="transmembrane region" description="Helical" evidence="9">
    <location>
        <begin position="332"/>
        <end position="352"/>
    </location>
</feature>
<keyword evidence="3 9" id="KW-0812">Transmembrane</keyword>
<dbReference type="FunFam" id="1.20.1560.10:FF:000013">
    <property type="entry name" value="ABC transporter C family member 2"/>
    <property type="match status" value="1"/>
</dbReference>
<dbReference type="RefSeq" id="XP_020079075.1">
    <property type="nucleotide sequence ID" value="XM_020222073.1"/>
</dbReference>
<dbReference type="GO" id="GO:0016887">
    <property type="term" value="F:ATP hydrolysis activity"/>
    <property type="evidence" value="ECO:0007669"/>
    <property type="project" value="InterPro"/>
</dbReference>
<dbReference type="Gene3D" id="3.40.50.300">
    <property type="entry name" value="P-loop containing nucleotide triphosphate hydrolases"/>
    <property type="match status" value="2"/>
</dbReference>
<dbReference type="GO" id="GO:0140359">
    <property type="term" value="F:ABC-type transporter activity"/>
    <property type="evidence" value="ECO:0007669"/>
    <property type="project" value="InterPro"/>
</dbReference>
<dbReference type="GeneID" id="30996622"/>
<dbReference type="InterPro" id="IPR036640">
    <property type="entry name" value="ABC1_TM_sf"/>
</dbReference>
<dbReference type="CDD" id="cd03244">
    <property type="entry name" value="ABCC_MRP_domain2"/>
    <property type="match status" value="1"/>
</dbReference>
<dbReference type="GO" id="GO:0000329">
    <property type="term" value="C:fungal-type vacuole membrane"/>
    <property type="evidence" value="ECO:0007669"/>
    <property type="project" value="UniProtKB-ARBA"/>
</dbReference>
<gene>
    <name evidence="12" type="ORF">HYPBUDRAFT_154980</name>
</gene>
<dbReference type="PROSITE" id="PS00211">
    <property type="entry name" value="ABC_TRANSPORTER_1"/>
    <property type="match status" value="2"/>
</dbReference>
<dbReference type="InterPro" id="IPR011527">
    <property type="entry name" value="ABC1_TM_dom"/>
</dbReference>
<feature type="transmembrane region" description="Helical" evidence="9">
    <location>
        <begin position="1022"/>
        <end position="1044"/>
    </location>
</feature>
<feature type="transmembrane region" description="Helical" evidence="9">
    <location>
        <begin position="177"/>
        <end position="196"/>
    </location>
</feature>
<proteinExistence type="predicted"/>
<feature type="transmembrane region" description="Helical" evidence="9">
    <location>
        <begin position="415"/>
        <end position="433"/>
    </location>
</feature>
<keyword evidence="13" id="KW-1185">Reference proteome</keyword>
<feature type="transmembrane region" description="Helical" evidence="9">
    <location>
        <begin position="145"/>
        <end position="165"/>
    </location>
</feature>
<feature type="transmembrane region" description="Helical" evidence="9">
    <location>
        <begin position="984"/>
        <end position="1001"/>
    </location>
</feature>
<dbReference type="GO" id="GO:0005524">
    <property type="term" value="F:ATP binding"/>
    <property type="evidence" value="ECO:0007669"/>
    <property type="project" value="UniProtKB-KW"/>
</dbReference>
<dbReference type="InterPro" id="IPR003439">
    <property type="entry name" value="ABC_transporter-like_ATP-bd"/>
</dbReference>
<keyword evidence="4" id="KW-0677">Repeat</keyword>
<dbReference type="SUPFAM" id="SSF90123">
    <property type="entry name" value="ABC transporter transmembrane region"/>
    <property type="match status" value="2"/>
</dbReference>
<dbReference type="PANTHER" id="PTHR24223:SF443">
    <property type="entry name" value="MULTIDRUG-RESISTANCE LIKE PROTEIN 1, ISOFORM I"/>
    <property type="match status" value="1"/>
</dbReference>
<dbReference type="STRING" id="984485.A0A1E4RRY4"/>
<keyword evidence="6" id="KW-0067">ATP-binding</keyword>
<dbReference type="SUPFAM" id="SSF52540">
    <property type="entry name" value="P-loop containing nucleoside triphosphate hydrolases"/>
    <property type="match status" value="2"/>
</dbReference>
<dbReference type="CDD" id="cd18579">
    <property type="entry name" value="ABC_6TM_ABCC_D1"/>
    <property type="match status" value="1"/>
</dbReference>
<reference evidence="13" key="1">
    <citation type="submission" date="2016-05" db="EMBL/GenBank/DDBJ databases">
        <title>Comparative genomics of biotechnologically important yeasts.</title>
        <authorList>
            <consortium name="DOE Joint Genome Institute"/>
            <person name="Riley R."/>
            <person name="Haridas S."/>
            <person name="Wolfe K.H."/>
            <person name="Lopes M.R."/>
            <person name="Hittinger C.T."/>
            <person name="Goker M."/>
            <person name="Salamov A."/>
            <person name="Wisecaver J."/>
            <person name="Long T.M."/>
            <person name="Aerts A.L."/>
            <person name="Barry K."/>
            <person name="Choi C."/>
            <person name="Clum A."/>
            <person name="Coughlan A.Y."/>
            <person name="Deshpande S."/>
            <person name="Douglass A.P."/>
            <person name="Hanson S.J."/>
            <person name="Klenk H.-P."/>
            <person name="Labutti K."/>
            <person name="Lapidus A."/>
            <person name="Lindquist E."/>
            <person name="Lipzen A."/>
            <person name="Meier-Kolthoff J.P."/>
            <person name="Ohm R.A."/>
            <person name="Otillar R.P."/>
            <person name="Pangilinan J."/>
            <person name="Peng Y."/>
            <person name="Rokas A."/>
            <person name="Rosa C.A."/>
            <person name="Scheuner C."/>
            <person name="Sibirny A.A."/>
            <person name="Slot J.C."/>
            <person name="Stielow J.B."/>
            <person name="Sun H."/>
            <person name="Kurtzman C.P."/>
            <person name="Blackwell M."/>
            <person name="Grigoriev I.V."/>
            <person name="Jeffries T.W."/>
        </authorList>
    </citation>
    <scope>NUCLEOTIDE SEQUENCE [LARGE SCALE GENOMIC DNA]</scope>
    <source>
        <strain evidence="13">NRRL Y-1933</strain>
    </source>
</reference>